<keyword evidence="2" id="KW-0732">Signal</keyword>
<feature type="signal peptide" evidence="2">
    <location>
        <begin position="1"/>
        <end position="28"/>
    </location>
</feature>
<sequence>MSDNPPQPAATIAQPPFLFLISLMAVSASEDLGCCCGRIVGHVVEARKEEGRGIVSPIIPSSPLHSGSPQAQHPPRKAPRAPVCITGSVRALPHLAPGPITVPASVLPQGTSCFVSAECPPLTTLIPCLTLGLSTTATQQA</sequence>
<feature type="region of interest" description="Disordered" evidence="1">
    <location>
        <begin position="55"/>
        <end position="80"/>
    </location>
</feature>
<reference evidence="3" key="1">
    <citation type="journal article" date="2022" name="bioRxiv">
        <title>Sequencing and chromosome-scale assembly of the giantPleurodeles waltlgenome.</title>
        <authorList>
            <person name="Brown T."/>
            <person name="Elewa A."/>
            <person name="Iarovenko S."/>
            <person name="Subramanian E."/>
            <person name="Araus A.J."/>
            <person name="Petzold A."/>
            <person name="Susuki M."/>
            <person name="Suzuki K.-i.T."/>
            <person name="Hayashi T."/>
            <person name="Toyoda A."/>
            <person name="Oliveira C."/>
            <person name="Osipova E."/>
            <person name="Leigh N.D."/>
            <person name="Simon A."/>
            <person name="Yun M.H."/>
        </authorList>
    </citation>
    <scope>NUCLEOTIDE SEQUENCE</scope>
    <source>
        <strain evidence="3">20211129_DDA</strain>
        <tissue evidence="3">Liver</tissue>
    </source>
</reference>
<evidence type="ECO:0000313" key="4">
    <source>
        <dbReference type="Proteomes" id="UP001066276"/>
    </source>
</evidence>
<accession>A0AAV7RLR3</accession>
<dbReference type="AlphaFoldDB" id="A0AAV7RLR3"/>
<proteinExistence type="predicted"/>
<feature type="chain" id="PRO_5043911050" description="Secreted protein" evidence="2">
    <location>
        <begin position="29"/>
        <end position="141"/>
    </location>
</feature>
<dbReference type="EMBL" id="JANPWB010000009">
    <property type="protein sequence ID" value="KAJ1153734.1"/>
    <property type="molecule type" value="Genomic_DNA"/>
</dbReference>
<evidence type="ECO:0000256" key="2">
    <source>
        <dbReference type="SAM" id="SignalP"/>
    </source>
</evidence>
<organism evidence="3 4">
    <name type="scientific">Pleurodeles waltl</name>
    <name type="common">Iberian ribbed newt</name>
    <dbReference type="NCBI Taxonomy" id="8319"/>
    <lineage>
        <taxon>Eukaryota</taxon>
        <taxon>Metazoa</taxon>
        <taxon>Chordata</taxon>
        <taxon>Craniata</taxon>
        <taxon>Vertebrata</taxon>
        <taxon>Euteleostomi</taxon>
        <taxon>Amphibia</taxon>
        <taxon>Batrachia</taxon>
        <taxon>Caudata</taxon>
        <taxon>Salamandroidea</taxon>
        <taxon>Salamandridae</taxon>
        <taxon>Pleurodelinae</taxon>
        <taxon>Pleurodeles</taxon>
    </lineage>
</organism>
<evidence type="ECO:0008006" key="5">
    <source>
        <dbReference type="Google" id="ProtNLM"/>
    </source>
</evidence>
<gene>
    <name evidence="3" type="ORF">NDU88_006492</name>
</gene>
<dbReference type="Proteomes" id="UP001066276">
    <property type="component" value="Chromosome 5"/>
</dbReference>
<evidence type="ECO:0000313" key="3">
    <source>
        <dbReference type="EMBL" id="KAJ1153734.1"/>
    </source>
</evidence>
<keyword evidence="4" id="KW-1185">Reference proteome</keyword>
<name>A0AAV7RLR3_PLEWA</name>
<protein>
    <recommendedName>
        <fullName evidence="5">Secreted protein</fullName>
    </recommendedName>
</protein>
<evidence type="ECO:0000256" key="1">
    <source>
        <dbReference type="SAM" id="MobiDB-lite"/>
    </source>
</evidence>
<comment type="caution">
    <text evidence="3">The sequence shown here is derived from an EMBL/GenBank/DDBJ whole genome shotgun (WGS) entry which is preliminary data.</text>
</comment>